<organism evidence="3 4">
    <name type="scientific">Plectus sambesii</name>
    <dbReference type="NCBI Taxonomy" id="2011161"/>
    <lineage>
        <taxon>Eukaryota</taxon>
        <taxon>Metazoa</taxon>
        <taxon>Ecdysozoa</taxon>
        <taxon>Nematoda</taxon>
        <taxon>Chromadorea</taxon>
        <taxon>Plectida</taxon>
        <taxon>Plectina</taxon>
        <taxon>Plectoidea</taxon>
        <taxon>Plectidae</taxon>
        <taxon>Plectus</taxon>
    </lineage>
</organism>
<evidence type="ECO:0000313" key="4">
    <source>
        <dbReference type="WBParaSite" id="PSAMB.scaffold10748size3864.g33560.t1"/>
    </source>
</evidence>
<feature type="signal peptide" evidence="2">
    <location>
        <begin position="1"/>
        <end position="28"/>
    </location>
</feature>
<feature type="chain" id="PRO_5037342060" evidence="2">
    <location>
        <begin position="29"/>
        <end position="266"/>
    </location>
</feature>
<dbReference type="AlphaFoldDB" id="A0A914UKA1"/>
<evidence type="ECO:0000256" key="1">
    <source>
        <dbReference type="SAM" id="Phobius"/>
    </source>
</evidence>
<feature type="transmembrane region" description="Helical" evidence="1">
    <location>
        <begin position="133"/>
        <end position="152"/>
    </location>
</feature>
<feature type="transmembrane region" description="Helical" evidence="1">
    <location>
        <begin position="212"/>
        <end position="232"/>
    </location>
</feature>
<evidence type="ECO:0000256" key="2">
    <source>
        <dbReference type="SAM" id="SignalP"/>
    </source>
</evidence>
<dbReference type="Proteomes" id="UP000887566">
    <property type="component" value="Unplaced"/>
</dbReference>
<name>A0A914UKA1_9BILA</name>
<keyword evidence="1" id="KW-1133">Transmembrane helix</keyword>
<sequence>MRVIFYVKTVQLLVAICMVLLMSKPIELCSEGGFDKLLLDKDGACHRAVTRIMRTLHAPFDADDNDTSSAVNATSQIFDDADIRAVATNDKNASHPHMARQNECGSQMTTRVCWTLGFTERFCRLPTGTCLEMTGLLVALFAVFIIIIALLIQMGVAVQSAASLVQQPETLRSLLIALLWLLAAASMTVMSIEWSNGWRKRRVQPAFPHEWLVVLVLSWMLMFQSMLETFLFDDALHTNVRFERLTGCYDVALHEKRRRPKMASSI</sequence>
<keyword evidence="1" id="KW-0472">Membrane</keyword>
<keyword evidence="1" id="KW-0812">Transmembrane</keyword>
<proteinExistence type="predicted"/>
<keyword evidence="3" id="KW-1185">Reference proteome</keyword>
<keyword evidence="2" id="KW-0732">Signal</keyword>
<reference evidence="4" key="1">
    <citation type="submission" date="2022-11" db="UniProtKB">
        <authorList>
            <consortium name="WormBaseParasite"/>
        </authorList>
    </citation>
    <scope>IDENTIFICATION</scope>
</reference>
<feature type="transmembrane region" description="Helical" evidence="1">
    <location>
        <begin position="173"/>
        <end position="192"/>
    </location>
</feature>
<protein>
    <submittedName>
        <fullName evidence="4">Uncharacterized protein</fullName>
    </submittedName>
</protein>
<accession>A0A914UKA1</accession>
<evidence type="ECO:0000313" key="3">
    <source>
        <dbReference type="Proteomes" id="UP000887566"/>
    </source>
</evidence>
<dbReference type="WBParaSite" id="PSAMB.scaffold10748size3864.g33560.t1">
    <property type="protein sequence ID" value="PSAMB.scaffold10748size3864.g33560.t1"/>
    <property type="gene ID" value="PSAMB.scaffold10748size3864.g33560"/>
</dbReference>